<dbReference type="InterPro" id="IPR023213">
    <property type="entry name" value="CAT-like_dom_sf"/>
</dbReference>
<dbReference type="Proteomes" id="UP000663860">
    <property type="component" value="Unassembled WGS sequence"/>
</dbReference>
<sequence>MTSSSSSSFLVSPLPPTGNNCRIELAGFDLWTGIHIDNVFVYPSEINIDQFKEALGRTLSLWPLVAGHVRAEDNEHYFIEMSDNPIPVTLVFDNDLNKWPRDSNVIVELSENVLSPYVDEIRVIDLADNSQDEPLVRLKLTHIVQSGEWVLGVTGINEMRRQYNSPMYVKVFDIESLSTYLRQAAIGILFERAERTKHEPDEHDIALQLAAELADTLGDELRRHMNGRIGEQPNDN</sequence>
<proteinExistence type="predicted"/>
<dbReference type="AlphaFoldDB" id="A0A814JDX2"/>
<dbReference type="EMBL" id="CAJNOE010000196">
    <property type="protein sequence ID" value="CAF1036147.1"/>
    <property type="molecule type" value="Genomic_DNA"/>
</dbReference>
<evidence type="ECO:0000313" key="2">
    <source>
        <dbReference type="Proteomes" id="UP000663860"/>
    </source>
</evidence>
<protein>
    <submittedName>
        <fullName evidence="1">Uncharacterized protein</fullName>
    </submittedName>
</protein>
<reference evidence="1" key="1">
    <citation type="submission" date="2021-02" db="EMBL/GenBank/DDBJ databases">
        <authorList>
            <person name="Nowell W R."/>
        </authorList>
    </citation>
    <scope>NUCLEOTIDE SEQUENCE</scope>
</reference>
<name>A0A814JDX2_9BILA</name>
<organism evidence="1 2">
    <name type="scientific">Adineta steineri</name>
    <dbReference type="NCBI Taxonomy" id="433720"/>
    <lineage>
        <taxon>Eukaryota</taxon>
        <taxon>Metazoa</taxon>
        <taxon>Spiralia</taxon>
        <taxon>Gnathifera</taxon>
        <taxon>Rotifera</taxon>
        <taxon>Eurotatoria</taxon>
        <taxon>Bdelloidea</taxon>
        <taxon>Adinetida</taxon>
        <taxon>Adinetidae</taxon>
        <taxon>Adineta</taxon>
    </lineage>
</organism>
<dbReference type="Gene3D" id="3.30.559.10">
    <property type="entry name" value="Chloramphenicol acetyltransferase-like domain"/>
    <property type="match status" value="1"/>
</dbReference>
<accession>A0A814JDX2</accession>
<evidence type="ECO:0000313" key="1">
    <source>
        <dbReference type="EMBL" id="CAF1036147.1"/>
    </source>
</evidence>
<comment type="caution">
    <text evidence="1">The sequence shown here is derived from an EMBL/GenBank/DDBJ whole genome shotgun (WGS) entry which is preliminary data.</text>
</comment>
<gene>
    <name evidence="1" type="ORF">IZO911_LOCUS19530</name>
</gene>